<dbReference type="Gene3D" id="3.90.550.10">
    <property type="entry name" value="Spore Coat Polysaccharide Biosynthesis Protein SpsA, Chain A"/>
    <property type="match status" value="1"/>
</dbReference>
<dbReference type="InterPro" id="IPR001173">
    <property type="entry name" value="Glyco_trans_2-like"/>
</dbReference>
<proteinExistence type="predicted"/>
<dbReference type="EMBL" id="LCHM01000003">
    <property type="protein sequence ID" value="KKT38984.1"/>
    <property type="molecule type" value="Genomic_DNA"/>
</dbReference>
<dbReference type="CDD" id="cd04179">
    <property type="entry name" value="DPM_DPG-synthase_like"/>
    <property type="match status" value="1"/>
</dbReference>
<dbReference type="PANTHER" id="PTHR48090">
    <property type="entry name" value="UNDECAPRENYL-PHOSPHATE 4-DEOXY-4-FORMAMIDO-L-ARABINOSE TRANSFERASE-RELATED"/>
    <property type="match status" value="1"/>
</dbReference>
<keyword evidence="2" id="KW-0808">Transferase</keyword>
<accession>A0A0G1JU35</accession>
<name>A0A0G1JU35_9BACT</name>
<reference evidence="2 3" key="1">
    <citation type="journal article" date="2015" name="Nature">
        <title>rRNA introns, odd ribosomes, and small enigmatic genomes across a large radiation of phyla.</title>
        <authorList>
            <person name="Brown C.T."/>
            <person name="Hug L.A."/>
            <person name="Thomas B.C."/>
            <person name="Sharon I."/>
            <person name="Castelle C.J."/>
            <person name="Singh A."/>
            <person name="Wilkins M.J."/>
            <person name="Williams K.H."/>
            <person name="Banfield J.F."/>
        </authorList>
    </citation>
    <scope>NUCLEOTIDE SEQUENCE [LARGE SCALE GENOMIC DNA]</scope>
</reference>
<dbReference type="SUPFAM" id="SSF53448">
    <property type="entry name" value="Nucleotide-diphospho-sugar transferases"/>
    <property type="match status" value="1"/>
</dbReference>
<dbReference type="InterPro" id="IPR050256">
    <property type="entry name" value="Glycosyltransferase_2"/>
</dbReference>
<protein>
    <submittedName>
        <fullName evidence="2">Glycosyl transferase family 2</fullName>
    </submittedName>
</protein>
<evidence type="ECO:0000313" key="3">
    <source>
        <dbReference type="Proteomes" id="UP000034617"/>
    </source>
</evidence>
<sequence length="223" mass="25475">MKQKLFIVIPAYQEERVITSVICELHTFGYRNIIVVDDGSTDGTYHRSQQAAAIVLRHSMNRGKGAAVKTGIAAARMLDADIIVTFDGDGQHDPKDIKNMLQYMHKGYDVILGSRFLHKQNIPTLKRIYNGIANSIAYVLYGIWVTDSQSGFRAYNRDAFSALDTESDRYEFDSEVLREIHMNKLKYKEIPIHVRYTRYSQKKDVKQGFLSGIKTAFQLVMKA</sequence>
<organism evidence="2 3">
    <name type="scientific">Candidatus Gottesmanbacteria bacterium GW2011_GWB1_44_11c</name>
    <dbReference type="NCBI Taxonomy" id="1618447"/>
    <lineage>
        <taxon>Bacteria</taxon>
        <taxon>Candidatus Gottesmaniibacteriota</taxon>
    </lineage>
</organism>
<dbReference type="InterPro" id="IPR029044">
    <property type="entry name" value="Nucleotide-diphossugar_trans"/>
</dbReference>
<dbReference type="Pfam" id="PF00535">
    <property type="entry name" value="Glycos_transf_2"/>
    <property type="match status" value="1"/>
</dbReference>
<evidence type="ECO:0000313" key="2">
    <source>
        <dbReference type="EMBL" id="KKT38984.1"/>
    </source>
</evidence>
<feature type="domain" description="Glycosyltransferase 2-like" evidence="1">
    <location>
        <begin position="7"/>
        <end position="162"/>
    </location>
</feature>
<dbReference type="AlphaFoldDB" id="A0A0G1JU35"/>
<evidence type="ECO:0000259" key="1">
    <source>
        <dbReference type="Pfam" id="PF00535"/>
    </source>
</evidence>
<dbReference type="Proteomes" id="UP000034617">
    <property type="component" value="Unassembled WGS sequence"/>
</dbReference>
<dbReference type="GO" id="GO:0016740">
    <property type="term" value="F:transferase activity"/>
    <property type="evidence" value="ECO:0007669"/>
    <property type="project" value="UniProtKB-KW"/>
</dbReference>
<comment type="caution">
    <text evidence="2">The sequence shown here is derived from an EMBL/GenBank/DDBJ whole genome shotgun (WGS) entry which is preliminary data.</text>
</comment>
<dbReference type="PANTHER" id="PTHR48090:SF7">
    <property type="entry name" value="RFBJ PROTEIN"/>
    <property type="match status" value="1"/>
</dbReference>
<gene>
    <name evidence="2" type="ORF">UW22_C0003G0026</name>
</gene>